<dbReference type="SUPFAM" id="SSF50475">
    <property type="entry name" value="FMN-binding split barrel"/>
    <property type="match status" value="1"/>
</dbReference>
<dbReference type="EMBL" id="SNZR01000011">
    <property type="protein sequence ID" value="TDR92946.1"/>
    <property type="molecule type" value="Genomic_DNA"/>
</dbReference>
<dbReference type="RefSeq" id="WP_133767990.1">
    <property type="nucleotide sequence ID" value="NZ_SNZR01000011.1"/>
</dbReference>
<dbReference type="PANTHER" id="PTHR43812">
    <property type="entry name" value="BLR2425 PROTEIN"/>
    <property type="match status" value="1"/>
</dbReference>
<evidence type="ECO:0000259" key="1">
    <source>
        <dbReference type="SMART" id="SM00903"/>
    </source>
</evidence>
<sequence>MFFDPVKNDHGLPRDPFKACIVPRPIGWISTISGEGVENLAPYSFFNAVSEWPRMVMVCVNGVQPGGREKDTSANLAEVPEFVVNMSNWHLREQMNISCAPVGPEIDEFDFAKVARAPARLVRPSLVVGAGISLECTVDRIIDLPTHPDGGRNALILGNVVGIHIDEAVMTEGRVDIAKLRPIARLGYSEYAVIGPDNVFPMRRPD</sequence>
<dbReference type="OrthoDB" id="9783347at2"/>
<accession>A0A4R7C7Y5</accession>
<dbReference type="InterPro" id="IPR012349">
    <property type="entry name" value="Split_barrel_FMN-bd"/>
</dbReference>
<reference evidence="2 3" key="1">
    <citation type="submission" date="2019-03" db="EMBL/GenBank/DDBJ databases">
        <title>Genomic Encyclopedia of Type Strains, Phase IV (KMG-IV): sequencing the most valuable type-strain genomes for metagenomic binning, comparative biology and taxonomic classification.</title>
        <authorList>
            <person name="Goeker M."/>
        </authorList>
    </citation>
    <scope>NUCLEOTIDE SEQUENCE [LARGE SCALE GENOMIC DNA]</scope>
    <source>
        <strain evidence="2 3">DSM 25903</strain>
    </source>
</reference>
<gene>
    <name evidence="2" type="ORF">EV668_0190</name>
</gene>
<proteinExistence type="predicted"/>
<dbReference type="Pfam" id="PF01613">
    <property type="entry name" value="Flavin_Reduct"/>
    <property type="match status" value="1"/>
</dbReference>
<dbReference type="Proteomes" id="UP000295122">
    <property type="component" value="Unassembled WGS sequence"/>
</dbReference>
<organism evidence="2 3">
    <name type="scientific">Enterovirga rhinocerotis</name>
    <dbReference type="NCBI Taxonomy" id="1339210"/>
    <lineage>
        <taxon>Bacteria</taxon>
        <taxon>Pseudomonadati</taxon>
        <taxon>Pseudomonadota</taxon>
        <taxon>Alphaproteobacteria</taxon>
        <taxon>Hyphomicrobiales</taxon>
        <taxon>Methylobacteriaceae</taxon>
        <taxon>Enterovirga</taxon>
    </lineage>
</organism>
<dbReference type="SMART" id="SM00903">
    <property type="entry name" value="Flavin_Reduct"/>
    <property type="match status" value="1"/>
</dbReference>
<keyword evidence="3" id="KW-1185">Reference proteome</keyword>
<dbReference type="Gene3D" id="2.30.110.10">
    <property type="entry name" value="Electron Transport, Fmn-binding Protein, Chain A"/>
    <property type="match status" value="1"/>
</dbReference>
<evidence type="ECO:0000313" key="2">
    <source>
        <dbReference type="EMBL" id="TDR92946.1"/>
    </source>
</evidence>
<evidence type="ECO:0000313" key="3">
    <source>
        <dbReference type="Proteomes" id="UP000295122"/>
    </source>
</evidence>
<protein>
    <submittedName>
        <fullName evidence="2">Flavin reductase (DIM6/NTAB) family NADH-FMN oxidoreductase RutF</fullName>
    </submittedName>
</protein>
<dbReference type="GO" id="GO:0016646">
    <property type="term" value="F:oxidoreductase activity, acting on the CH-NH group of donors, NAD or NADP as acceptor"/>
    <property type="evidence" value="ECO:0007669"/>
    <property type="project" value="UniProtKB-ARBA"/>
</dbReference>
<dbReference type="PANTHER" id="PTHR43812:SF2">
    <property type="entry name" value="FLAVIN REDUCTASE LIKE DOMAIN-CONTAINING PROTEIN"/>
    <property type="match status" value="1"/>
</dbReference>
<feature type="domain" description="Flavin reductase like" evidence="1">
    <location>
        <begin position="19"/>
        <end position="178"/>
    </location>
</feature>
<name>A0A4R7C7Y5_9HYPH</name>
<dbReference type="InterPro" id="IPR002563">
    <property type="entry name" value="Flavin_Rdtase-like_dom"/>
</dbReference>
<comment type="caution">
    <text evidence="2">The sequence shown here is derived from an EMBL/GenBank/DDBJ whole genome shotgun (WGS) entry which is preliminary data.</text>
</comment>
<dbReference type="AlphaFoldDB" id="A0A4R7C7Y5"/>
<dbReference type="GO" id="GO:0010181">
    <property type="term" value="F:FMN binding"/>
    <property type="evidence" value="ECO:0007669"/>
    <property type="project" value="InterPro"/>
</dbReference>